<comment type="caution">
    <text evidence="3">The sequence shown here is derived from an EMBL/GenBank/DDBJ whole genome shotgun (WGS) entry which is preliminary data.</text>
</comment>
<keyword evidence="4" id="KW-1185">Reference proteome</keyword>
<name>A0A7X5XYY1_9SPHN</name>
<accession>A0A7X5XYY1</accession>
<gene>
    <name evidence="3" type="ORF">GGR89_002288</name>
</gene>
<evidence type="ECO:0000259" key="2">
    <source>
        <dbReference type="Pfam" id="PF06904"/>
    </source>
</evidence>
<dbReference type="RefSeq" id="WP_167712906.1">
    <property type="nucleotide sequence ID" value="NZ_BAAADY010000001.1"/>
</dbReference>
<sequence>MAFSRVFPLAVLALPLLLSACIFGSGSGDKRPAPTRPRGSPPITLNRPTPRETQQCFTDLSRAGVRFSAMPDRDYGGGCIVEGAVQLIDIGVPVGGIKGMRCPLARAFTGWVQYAVAPAARQILGSDLVRVDTFGTYVCRAIVGSPQASTKLSEHGRANAVDVSGFVLKDGRRITILKDWQNPDPAIHKFLETIHGSACRRFATVLSPNYNYVHRDHFHLDMGRGPFCA</sequence>
<reference evidence="3 4" key="1">
    <citation type="submission" date="2020-03" db="EMBL/GenBank/DDBJ databases">
        <title>Genomic Encyclopedia of Type Strains, Phase IV (KMG-IV): sequencing the most valuable type-strain genomes for metagenomic binning, comparative biology and taxonomic classification.</title>
        <authorList>
            <person name="Goeker M."/>
        </authorList>
    </citation>
    <scope>NUCLEOTIDE SEQUENCE [LARGE SCALE GENOMIC DNA]</scope>
    <source>
        <strain evidence="3 4">DSM 7225</strain>
    </source>
</reference>
<evidence type="ECO:0000313" key="3">
    <source>
        <dbReference type="EMBL" id="NJB97961.1"/>
    </source>
</evidence>
<dbReference type="PROSITE" id="PS51257">
    <property type="entry name" value="PROKAR_LIPOPROTEIN"/>
    <property type="match status" value="1"/>
</dbReference>
<dbReference type="AlphaFoldDB" id="A0A7X5XYY1"/>
<evidence type="ECO:0000313" key="4">
    <source>
        <dbReference type="Proteomes" id="UP000531251"/>
    </source>
</evidence>
<protein>
    <recommendedName>
        <fullName evidence="2">Extensin-like C-terminal domain-containing protein</fullName>
    </recommendedName>
</protein>
<feature type="domain" description="Extensin-like C-terminal" evidence="2">
    <location>
        <begin position="54"/>
        <end position="228"/>
    </location>
</feature>
<organism evidence="3 4">
    <name type="scientific">Sphingomonas trueperi</name>
    <dbReference type="NCBI Taxonomy" id="53317"/>
    <lineage>
        <taxon>Bacteria</taxon>
        <taxon>Pseudomonadati</taxon>
        <taxon>Pseudomonadota</taxon>
        <taxon>Alphaproteobacteria</taxon>
        <taxon>Sphingomonadales</taxon>
        <taxon>Sphingomonadaceae</taxon>
        <taxon>Sphingomonas</taxon>
    </lineage>
</organism>
<dbReference type="InterPro" id="IPR009683">
    <property type="entry name" value="Extensin-like_C"/>
</dbReference>
<dbReference type="EMBL" id="JAATJB010000006">
    <property type="protein sequence ID" value="NJB97961.1"/>
    <property type="molecule type" value="Genomic_DNA"/>
</dbReference>
<dbReference type="Proteomes" id="UP000531251">
    <property type="component" value="Unassembled WGS sequence"/>
</dbReference>
<evidence type="ECO:0000256" key="1">
    <source>
        <dbReference type="SAM" id="MobiDB-lite"/>
    </source>
</evidence>
<proteinExistence type="predicted"/>
<dbReference type="Pfam" id="PF06904">
    <property type="entry name" value="Extensin-like_C"/>
    <property type="match status" value="1"/>
</dbReference>
<feature type="region of interest" description="Disordered" evidence="1">
    <location>
        <begin position="28"/>
        <end position="50"/>
    </location>
</feature>